<reference evidence="1" key="1">
    <citation type="submission" date="2020-03" db="EMBL/GenBank/DDBJ databases">
        <authorList>
            <person name="Weist P."/>
        </authorList>
    </citation>
    <scope>NUCLEOTIDE SEQUENCE</scope>
</reference>
<comment type="caution">
    <text evidence="1">The sequence shown here is derived from an EMBL/GenBank/DDBJ whole genome shotgun (WGS) entry which is preliminary data.</text>
</comment>
<dbReference type="EMBL" id="CADEAL010004082">
    <property type="protein sequence ID" value="CAB1451269.1"/>
    <property type="molecule type" value="Genomic_DNA"/>
</dbReference>
<sequence length="72" mass="8812">MQQAYFLREQQTYTRSSQSVRQPHHPVWPRRYKDSWNEDLHRSKMFTLTKRRGGSLNVWILVDSRWFTPSCV</sequence>
<gene>
    <name evidence="1" type="ORF">PLEPLA_LOCUS38962</name>
</gene>
<name>A0A9N7VKL7_PLEPL</name>
<proteinExistence type="predicted"/>
<keyword evidence="2" id="KW-1185">Reference proteome</keyword>
<evidence type="ECO:0000313" key="2">
    <source>
        <dbReference type="Proteomes" id="UP001153269"/>
    </source>
</evidence>
<evidence type="ECO:0000313" key="1">
    <source>
        <dbReference type="EMBL" id="CAB1451269.1"/>
    </source>
</evidence>
<accession>A0A9N7VKL7</accession>
<dbReference type="AlphaFoldDB" id="A0A9N7VKL7"/>
<dbReference type="Proteomes" id="UP001153269">
    <property type="component" value="Unassembled WGS sequence"/>
</dbReference>
<protein>
    <submittedName>
        <fullName evidence="1">Uncharacterized protein</fullName>
    </submittedName>
</protein>
<organism evidence="1 2">
    <name type="scientific">Pleuronectes platessa</name>
    <name type="common">European plaice</name>
    <dbReference type="NCBI Taxonomy" id="8262"/>
    <lineage>
        <taxon>Eukaryota</taxon>
        <taxon>Metazoa</taxon>
        <taxon>Chordata</taxon>
        <taxon>Craniata</taxon>
        <taxon>Vertebrata</taxon>
        <taxon>Euteleostomi</taxon>
        <taxon>Actinopterygii</taxon>
        <taxon>Neopterygii</taxon>
        <taxon>Teleostei</taxon>
        <taxon>Neoteleostei</taxon>
        <taxon>Acanthomorphata</taxon>
        <taxon>Carangaria</taxon>
        <taxon>Pleuronectiformes</taxon>
        <taxon>Pleuronectoidei</taxon>
        <taxon>Pleuronectidae</taxon>
        <taxon>Pleuronectes</taxon>
    </lineage>
</organism>